<dbReference type="GeneID" id="93505323"/>
<keyword evidence="2 5" id="KW-0378">Hydrolase</keyword>
<comment type="similarity">
    <text evidence="1">Belongs to the 'GDXG' lipolytic enzyme family.</text>
</comment>
<organism evidence="5 6">
    <name type="scientific">Nocardia carnea</name>
    <dbReference type="NCBI Taxonomy" id="37328"/>
    <lineage>
        <taxon>Bacteria</taxon>
        <taxon>Bacillati</taxon>
        <taxon>Actinomycetota</taxon>
        <taxon>Actinomycetes</taxon>
        <taxon>Mycobacteriales</taxon>
        <taxon>Nocardiaceae</taxon>
        <taxon>Nocardia</taxon>
    </lineage>
</organism>
<evidence type="ECO:0000259" key="4">
    <source>
        <dbReference type="Pfam" id="PF07859"/>
    </source>
</evidence>
<keyword evidence="6" id="KW-1185">Reference proteome</keyword>
<evidence type="ECO:0000313" key="5">
    <source>
        <dbReference type="EMBL" id="MFI1460299.1"/>
    </source>
</evidence>
<sequence>MHFGLTDLIDPRLRPLADESRAFYAGRAAGRGPSSPEELRAVRADMPEPAPVSPPAVEELVAADGRSVPLRFHTPRDTAAKGVFLEIHGGGFYMGSAAASDLRNRRLAYALGIAVASVDYRLAPEYPWPAAPDDCETAALWLAEHAERRFGTAKLAIGGFSAGATLAMTTLLRLRDQGATAFGCAVLQFGTYDLSAQTPAGRLIADEYFLEAYAGTAPDRTDPDLSPIYADLTGLPPILMVVGDADILLQDNLAMAARLSASGADIDLRIYPDSPHGFTGHPTPMAQAAFDDIRTWLGGHLNPSRGGGQDSAATCSRAQR</sequence>
<dbReference type="EMBL" id="JBIRUQ010000001">
    <property type="protein sequence ID" value="MFI1460299.1"/>
    <property type="molecule type" value="Genomic_DNA"/>
</dbReference>
<dbReference type="InterPro" id="IPR013094">
    <property type="entry name" value="AB_hydrolase_3"/>
</dbReference>
<evidence type="ECO:0000256" key="1">
    <source>
        <dbReference type="ARBA" id="ARBA00010515"/>
    </source>
</evidence>
<dbReference type="PANTHER" id="PTHR48081">
    <property type="entry name" value="AB HYDROLASE SUPERFAMILY PROTEIN C4A8.06C"/>
    <property type="match status" value="1"/>
</dbReference>
<evidence type="ECO:0000313" key="6">
    <source>
        <dbReference type="Proteomes" id="UP001611263"/>
    </source>
</evidence>
<reference evidence="5 6" key="1">
    <citation type="submission" date="2024-10" db="EMBL/GenBank/DDBJ databases">
        <title>The Natural Products Discovery Center: Release of the First 8490 Sequenced Strains for Exploring Actinobacteria Biosynthetic Diversity.</title>
        <authorList>
            <person name="Kalkreuter E."/>
            <person name="Kautsar S.A."/>
            <person name="Yang D."/>
            <person name="Bader C.D."/>
            <person name="Teijaro C.N."/>
            <person name="Fluegel L."/>
            <person name="Davis C.M."/>
            <person name="Simpson J.R."/>
            <person name="Lauterbach L."/>
            <person name="Steele A.D."/>
            <person name="Gui C."/>
            <person name="Meng S."/>
            <person name="Li G."/>
            <person name="Viehrig K."/>
            <person name="Ye F."/>
            <person name="Su P."/>
            <person name="Kiefer A.F."/>
            <person name="Nichols A."/>
            <person name="Cepeda A.J."/>
            <person name="Yan W."/>
            <person name="Fan B."/>
            <person name="Jiang Y."/>
            <person name="Adhikari A."/>
            <person name="Zheng C.-J."/>
            <person name="Schuster L."/>
            <person name="Cowan T.M."/>
            <person name="Smanski M.J."/>
            <person name="Chevrette M.G."/>
            <person name="De Carvalho L.P.S."/>
            <person name="Shen B."/>
        </authorList>
    </citation>
    <scope>NUCLEOTIDE SEQUENCE [LARGE SCALE GENOMIC DNA]</scope>
    <source>
        <strain evidence="5 6">NPDC020568</strain>
    </source>
</reference>
<proteinExistence type="inferred from homology"/>
<accession>A0ABW7TKI0</accession>
<name>A0ABW7TKI0_9NOCA</name>
<dbReference type="InterPro" id="IPR029058">
    <property type="entry name" value="AB_hydrolase_fold"/>
</dbReference>
<evidence type="ECO:0000256" key="2">
    <source>
        <dbReference type="ARBA" id="ARBA00022801"/>
    </source>
</evidence>
<feature type="domain" description="Alpha/beta hydrolase fold-3" evidence="4">
    <location>
        <begin position="85"/>
        <end position="279"/>
    </location>
</feature>
<gene>
    <name evidence="5" type="ORF">ACH4WX_06195</name>
</gene>
<feature type="region of interest" description="Disordered" evidence="3">
    <location>
        <begin position="301"/>
        <end position="320"/>
    </location>
</feature>
<feature type="compositionally biased region" description="Polar residues" evidence="3">
    <location>
        <begin position="311"/>
        <end position="320"/>
    </location>
</feature>
<evidence type="ECO:0000256" key="3">
    <source>
        <dbReference type="SAM" id="MobiDB-lite"/>
    </source>
</evidence>
<dbReference type="PANTHER" id="PTHR48081:SF8">
    <property type="entry name" value="ALPHA_BETA HYDROLASE FOLD-3 DOMAIN-CONTAINING PROTEIN-RELATED"/>
    <property type="match status" value="1"/>
</dbReference>
<dbReference type="SUPFAM" id="SSF53474">
    <property type="entry name" value="alpha/beta-Hydrolases"/>
    <property type="match status" value="1"/>
</dbReference>
<dbReference type="Pfam" id="PF07859">
    <property type="entry name" value="Abhydrolase_3"/>
    <property type="match status" value="1"/>
</dbReference>
<dbReference type="GO" id="GO:0016787">
    <property type="term" value="F:hydrolase activity"/>
    <property type="evidence" value="ECO:0007669"/>
    <property type="project" value="UniProtKB-KW"/>
</dbReference>
<dbReference type="RefSeq" id="WP_051157572.1">
    <property type="nucleotide sequence ID" value="NZ_JBIRUQ010000001.1"/>
</dbReference>
<comment type="caution">
    <text evidence="5">The sequence shown here is derived from an EMBL/GenBank/DDBJ whole genome shotgun (WGS) entry which is preliminary data.</text>
</comment>
<dbReference type="InterPro" id="IPR050300">
    <property type="entry name" value="GDXG_lipolytic_enzyme"/>
</dbReference>
<dbReference type="Proteomes" id="UP001611263">
    <property type="component" value="Unassembled WGS sequence"/>
</dbReference>
<dbReference type="Gene3D" id="3.40.50.1820">
    <property type="entry name" value="alpha/beta hydrolase"/>
    <property type="match status" value="1"/>
</dbReference>
<dbReference type="PROSITE" id="PS01173">
    <property type="entry name" value="LIPASE_GDXG_HIS"/>
    <property type="match status" value="1"/>
</dbReference>
<dbReference type="InterPro" id="IPR002168">
    <property type="entry name" value="Lipase_GDXG_HIS_AS"/>
</dbReference>
<protein>
    <submittedName>
        <fullName evidence="5">Alpha/beta hydrolase</fullName>
    </submittedName>
</protein>